<dbReference type="AlphaFoldDB" id="A0A165XUA4"/>
<dbReference type="Pfam" id="PF00646">
    <property type="entry name" value="F-box"/>
    <property type="match status" value="1"/>
</dbReference>
<proteinExistence type="predicted"/>
<dbReference type="InterPro" id="IPR036047">
    <property type="entry name" value="F-box-like_dom_sf"/>
</dbReference>
<dbReference type="SMART" id="SM00256">
    <property type="entry name" value="FBOX"/>
    <property type="match status" value="1"/>
</dbReference>
<gene>
    <name evidence="2" type="ORF">SISSUDRAFT_528181</name>
</gene>
<name>A0A165XUA4_9AGAM</name>
<sequence>MANLPDMPEELWSEILQQLDLNAVISISQTSSSFRTLVFSDKRILAKAWDTYPFPLPAGTTSRNPPSDLHSLCIRALRLRDRLSRTDVTTALEPKRLLIALDIPRPHNSGVAKTSAPRDLFIFGDIVIYSFGRFNNSLMLIDLTDKAHRSRLPLEGEVVNMFSQMLDDNCTIRTATVIQTTGNRLSIDEFSVTAEDFGRGRHIRDVALPEIIQGETDDEILSSMIVRLGPVYMSS</sequence>
<dbReference type="SUPFAM" id="SSF81383">
    <property type="entry name" value="F-box domain"/>
    <property type="match status" value="1"/>
</dbReference>
<evidence type="ECO:0000259" key="1">
    <source>
        <dbReference type="PROSITE" id="PS50181"/>
    </source>
</evidence>
<evidence type="ECO:0000313" key="3">
    <source>
        <dbReference type="Proteomes" id="UP000076798"/>
    </source>
</evidence>
<dbReference type="Proteomes" id="UP000076798">
    <property type="component" value="Unassembled WGS sequence"/>
</dbReference>
<accession>A0A165XUA4</accession>
<organism evidence="2 3">
    <name type="scientific">Sistotremastrum suecicum HHB10207 ss-3</name>
    <dbReference type="NCBI Taxonomy" id="1314776"/>
    <lineage>
        <taxon>Eukaryota</taxon>
        <taxon>Fungi</taxon>
        <taxon>Dikarya</taxon>
        <taxon>Basidiomycota</taxon>
        <taxon>Agaricomycotina</taxon>
        <taxon>Agaricomycetes</taxon>
        <taxon>Sistotremastrales</taxon>
        <taxon>Sistotremastraceae</taxon>
        <taxon>Sistotremastrum</taxon>
    </lineage>
</organism>
<protein>
    <recommendedName>
        <fullName evidence="1">F-box domain-containing protein</fullName>
    </recommendedName>
</protein>
<reference evidence="2 3" key="1">
    <citation type="journal article" date="2016" name="Mol. Biol. Evol.">
        <title>Comparative Genomics of Early-Diverging Mushroom-Forming Fungi Provides Insights into the Origins of Lignocellulose Decay Capabilities.</title>
        <authorList>
            <person name="Nagy L.G."/>
            <person name="Riley R."/>
            <person name="Tritt A."/>
            <person name="Adam C."/>
            <person name="Daum C."/>
            <person name="Floudas D."/>
            <person name="Sun H."/>
            <person name="Yadav J.S."/>
            <person name="Pangilinan J."/>
            <person name="Larsson K.H."/>
            <person name="Matsuura K."/>
            <person name="Barry K."/>
            <person name="Labutti K."/>
            <person name="Kuo R."/>
            <person name="Ohm R.A."/>
            <person name="Bhattacharya S.S."/>
            <person name="Shirouzu T."/>
            <person name="Yoshinaga Y."/>
            <person name="Martin F.M."/>
            <person name="Grigoriev I.V."/>
            <person name="Hibbett D.S."/>
        </authorList>
    </citation>
    <scope>NUCLEOTIDE SEQUENCE [LARGE SCALE GENOMIC DNA]</scope>
    <source>
        <strain evidence="2 3">HHB10207 ss-3</strain>
    </source>
</reference>
<evidence type="ECO:0000313" key="2">
    <source>
        <dbReference type="EMBL" id="KZT32557.1"/>
    </source>
</evidence>
<keyword evidence="3" id="KW-1185">Reference proteome</keyword>
<feature type="domain" description="F-box" evidence="1">
    <location>
        <begin position="1"/>
        <end position="52"/>
    </location>
</feature>
<dbReference type="CDD" id="cd09917">
    <property type="entry name" value="F-box_SF"/>
    <property type="match status" value="1"/>
</dbReference>
<dbReference type="EMBL" id="KV428318">
    <property type="protein sequence ID" value="KZT32557.1"/>
    <property type="molecule type" value="Genomic_DNA"/>
</dbReference>
<dbReference type="PROSITE" id="PS50181">
    <property type="entry name" value="FBOX"/>
    <property type="match status" value="1"/>
</dbReference>
<dbReference type="InterPro" id="IPR001810">
    <property type="entry name" value="F-box_dom"/>
</dbReference>